<reference evidence="1" key="1">
    <citation type="submission" date="2014-05" db="EMBL/GenBank/DDBJ databases">
        <title>The transcriptome of the halophilic microalga Tetraselmis sp. GSL018 isolated from the Great Salt Lake, Utah.</title>
        <authorList>
            <person name="Jinkerson R.E."/>
            <person name="D'Adamo S."/>
            <person name="Posewitz M.C."/>
        </authorList>
    </citation>
    <scope>NUCLEOTIDE SEQUENCE</scope>
    <source>
        <strain evidence="1">GSL018</strain>
    </source>
</reference>
<feature type="non-terminal residue" evidence="1">
    <location>
        <position position="1"/>
    </location>
</feature>
<feature type="non-terminal residue" evidence="1">
    <location>
        <position position="95"/>
    </location>
</feature>
<dbReference type="EMBL" id="GBEZ01008865">
    <property type="protein sequence ID" value="JAC76698.1"/>
    <property type="molecule type" value="Transcribed_RNA"/>
</dbReference>
<proteinExistence type="predicted"/>
<gene>
    <name evidence="1" type="ORF">TSPGSL018_19495</name>
</gene>
<evidence type="ECO:0000313" key="1">
    <source>
        <dbReference type="EMBL" id="JAC76698.1"/>
    </source>
</evidence>
<accession>A0A061RXM8</accession>
<dbReference type="AlphaFoldDB" id="A0A061RXM8"/>
<sequence length="95" mass="10300">STQTPSGISGMQACSRELPSLLQSSPCKFCIPCLWGSALTERETRKPGEGKGPALGRDLKSAAWRGKSANRRVCSMLSKIVLSCRFSSLEHRLGF</sequence>
<protein>
    <submittedName>
        <fullName evidence="1">Uncharacterized protein</fullName>
    </submittedName>
</protein>
<name>A0A061RXM8_9CHLO</name>
<organism evidence="1">
    <name type="scientific">Tetraselmis sp. GSL018</name>
    <dbReference type="NCBI Taxonomy" id="582737"/>
    <lineage>
        <taxon>Eukaryota</taxon>
        <taxon>Viridiplantae</taxon>
        <taxon>Chlorophyta</taxon>
        <taxon>core chlorophytes</taxon>
        <taxon>Chlorodendrophyceae</taxon>
        <taxon>Chlorodendrales</taxon>
        <taxon>Chlorodendraceae</taxon>
        <taxon>Tetraselmis</taxon>
    </lineage>
</organism>